<dbReference type="InterPro" id="IPR051868">
    <property type="entry name" value="ZN346_ZMAT4"/>
</dbReference>
<proteinExistence type="predicted"/>
<feature type="domain" description="C2H2-type" evidence="8">
    <location>
        <begin position="193"/>
        <end position="217"/>
    </location>
</feature>
<dbReference type="SUPFAM" id="SSF57667">
    <property type="entry name" value="beta-beta-alpha zinc fingers"/>
    <property type="match status" value="3"/>
</dbReference>
<evidence type="ECO:0000256" key="5">
    <source>
        <dbReference type="ARBA" id="ARBA00022833"/>
    </source>
</evidence>
<evidence type="ECO:0000313" key="11">
    <source>
        <dbReference type="Proteomes" id="UP001457282"/>
    </source>
</evidence>
<reference evidence="10 11" key="1">
    <citation type="journal article" date="2023" name="G3 (Bethesda)">
        <title>A chromosome-length genome assembly and annotation of blackberry (Rubus argutus, cv. 'Hillquist').</title>
        <authorList>
            <person name="Bruna T."/>
            <person name="Aryal R."/>
            <person name="Dudchenko O."/>
            <person name="Sargent D.J."/>
            <person name="Mead D."/>
            <person name="Buti M."/>
            <person name="Cavallini A."/>
            <person name="Hytonen T."/>
            <person name="Andres J."/>
            <person name="Pham M."/>
            <person name="Weisz D."/>
            <person name="Mascagni F."/>
            <person name="Usai G."/>
            <person name="Natali L."/>
            <person name="Bassil N."/>
            <person name="Fernandez G.E."/>
            <person name="Lomsadze A."/>
            <person name="Armour M."/>
            <person name="Olukolu B."/>
            <person name="Poorten T."/>
            <person name="Britton C."/>
            <person name="Davik J."/>
            <person name="Ashrafi H."/>
            <person name="Aiden E.L."/>
            <person name="Borodovsky M."/>
            <person name="Worthington M."/>
        </authorList>
    </citation>
    <scope>NUCLEOTIDE SEQUENCE [LARGE SCALE GENOMIC DNA]</scope>
    <source>
        <strain evidence="10">PI 553951</strain>
    </source>
</reference>
<dbReference type="InterPro" id="IPR013087">
    <property type="entry name" value="Znf_C2H2_type"/>
</dbReference>
<dbReference type="GO" id="GO:0005634">
    <property type="term" value="C:nucleus"/>
    <property type="evidence" value="ECO:0007669"/>
    <property type="project" value="UniProtKB-SubCell"/>
</dbReference>
<evidence type="ECO:0000313" key="10">
    <source>
        <dbReference type="EMBL" id="KAK9926083.1"/>
    </source>
</evidence>
<feature type="domain" description="U1-type" evidence="9">
    <location>
        <begin position="339"/>
        <end position="373"/>
    </location>
</feature>
<dbReference type="InterPro" id="IPR036236">
    <property type="entry name" value="Znf_C2H2_sf"/>
</dbReference>
<dbReference type="Gene3D" id="3.30.160.60">
    <property type="entry name" value="Classic Zinc Finger"/>
    <property type="match status" value="3"/>
</dbReference>
<evidence type="ECO:0000256" key="7">
    <source>
        <dbReference type="SAM" id="MobiDB-lite"/>
    </source>
</evidence>
<keyword evidence="4" id="KW-0863">Zinc-finger</keyword>
<organism evidence="10 11">
    <name type="scientific">Rubus argutus</name>
    <name type="common">Southern blackberry</name>
    <dbReference type="NCBI Taxonomy" id="59490"/>
    <lineage>
        <taxon>Eukaryota</taxon>
        <taxon>Viridiplantae</taxon>
        <taxon>Streptophyta</taxon>
        <taxon>Embryophyta</taxon>
        <taxon>Tracheophyta</taxon>
        <taxon>Spermatophyta</taxon>
        <taxon>Magnoliopsida</taxon>
        <taxon>eudicotyledons</taxon>
        <taxon>Gunneridae</taxon>
        <taxon>Pentapetalae</taxon>
        <taxon>rosids</taxon>
        <taxon>fabids</taxon>
        <taxon>Rosales</taxon>
        <taxon>Rosaceae</taxon>
        <taxon>Rosoideae</taxon>
        <taxon>Rosoideae incertae sedis</taxon>
        <taxon>Rubus</taxon>
    </lineage>
</organism>
<evidence type="ECO:0000256" key="3">
    <source>
        <dbReference type="ARBA" id="ARBA00022737"/>
    </source>
</evidence>
<dbReference type="InterPro" id="IPR003604">
    <property type="entry name" value="Matrin/U1-like-C_Znf_C2H2"/>
</dbReference>
<gene>
    <name evidence="10" type="ORF">M0R45_023335</name>
</gene>
<evidence type="ECO:0000256" key="4">
    <source>
        <dbReference type="ARBA" id="ARBA00022771"/>
    </source>
</evidence>
<feature type="domain" description="C2H2-type" evidence="8">
    <location>
        <begin position="257"/>
        <end position="281"/>
    </location>
</feature>
<evidence type="ECO:0008006" key="12">
    <source>
        <dbReference type="Google" id="ProtNLM"/>
    </source>
</evidence>
<dbReference type="SMART" id="SM00451">
    <property type="entry name" value="ZnF_U1"/>
    <property type="match status" value="3"/>
</dbReference>
<protein>
    <recommendedName>
        <fullName evidence="12">Zinc finger protein 346</fullName>
    </recommendedName>
</protein>
<keyword evidence="2" id="KW-0479">Metal-binding</keyword>
<dbReference type="PANTHER" id="PTHR46144">
    <property type="entry name" value="ZINC FINGER PROTEIN 385B-LIKE"/>
    <property type="match status" value="1"/>
</dbReference>
<evidence type="ECO:0000259" key="9">
    <source>
        <dbReference type="SMART" id="SM00451"/>
    </source>
</evidence>
<sequence>MFNPSQHSADFTYQLPHQSNTILDPNTQFWYFPPPVSHSAVASDHPPGVDPYANSVSYPLTHVGFQSQPPLAEDPNAASQSWLVKQAEPISYEPSINPLNESLLVPTTANSLWNSNWTNQPLTYNSTAENIPQQTNAAFPGTSNGIDNVSLPSEPSSVGGQVINGSTGVVASEELETKRRRVLDSGAAVGFVKICAMCNVTTNSPEVFKKHLAGKRHAAKANLMHRKAGPYSAAAIQSKSIGIWKKDPNKVKLVQSVWCDFCKINCNSQDAYIKHIVGRKHQRNLDQLEKLKNPTTNVPSAARNAQIGPMEKVSQSKAPSQEDLETKKQKVINGGAAAREVRTCTVCNVVCNSQIAFSSHLSGQKHAAMMMKQAVEARGSGV</sequence>
<keyword evidence="5" id="KW-0862">Zinc</keyword>
<keyword evidence="3" id="KW-0677">Repeat</keyword>
<dbReference type="SMART" id="SM00355">
    <property type="entry name" value="ZnF_C2H2"/>
    <property type="match status" value="3"/>
</dbReference>
<evidence type="ECO:0000256" key="1">
    <source>
        <dbReference type="ARBA" id="ARBA00004123"/>
    </source>
</evidence>
<dbReference type="AlphaFoldDB" id="A0AAW1WR34"/>
<dbReference type="EMBL" id="JBEDUW010000005">
    <property type="protein sequence ID" value="KAK9926083.1"/>
    <property type="molecule type" value="Genomic_DNA"/>
</dbReference>
<dbReference type="GO" id="GO:0008270">
    <property type="term" value="F:zinc ion binding"/>
    <property type="evidence" value="ECO:0007669"/>
    <property type="project" value="UniProtKB-KW"/>
</dbReference>
<evidence type="ECO:0000259" key="8">
    <source>
        <dbReference type="SMART" id="SM00355"/>
    </source>
</evidence>
<dbReference type="Pfam" id="PF12874">
    <property type="entry name" value="zf-met"/>
    <property type="match status" value="3"/>
</dbReference>
<keyword evidence="6" id="KW-0539">Nucleus</keyword>
<name>A0AAW1WR34_RUBAR</name>
<feature type="domain" description="U1-type" evidence="9">
    <location>
        <begin position="254"/>
        <end position="288"/>
    </location>
</feature>
<feature type="domain" description="C2H2-type" evidence="8">
    <location>
        <begin position="342"/>
        <end position="366"/>
    </location>
</feature>
<dbReference type="GO" id="GO:0003676">
    <property type="term" value="F:nucleic acid binding"/>
    <property type="evidence" value="ECO:0007669"/>
    <property type="project" value="InterPro"/>
</dbReference>
<comment type="subcellular location">
    <subcellularLocation>
        <location evidence="1">Nucleus</location>
    </subcellularLocation>
</comment>
<feature type="domain" description="U1-type" evidence="9">
    <location>
        <begin position="190"/>
        <end position="224"/>
    </location>
</feature>
<evidence type="ECO:0000256" key="6">
    <source>
        <dbReference type="ARBA" id="ARBA00023242"/>
    </source>
</evidence>
<dbReference type="Proteomes" id="UP001457282">
    <property type="component" value="Unassembled WGS sequence"/>
</dbReference>
<comment type="caution">
    <text evidence="10">The sequence shown here is derived from an EMBL/GenBank/DDBJ whole genome shotgun (WGS) entry which is preliminary data.</text>
</comment>
<dbReference type="PANTHER" id="PTHR46144:SF6">
    <property type="entry name" value="C2H2-TYPE DOMAIN-CONTAINING PROTEIN"/>
    <property type="match status" value="1"/>
</dbReference>
<keyword evidence="11" id="KW-1185">Reference proteome</keyword>
<accession>A0AAW1WR34</accession>
<feature type="region of interest" description="Disordered" evidence="7">
    <location>
        <begin position="294"/>
        <end position="328"/>
    </location>
</feature>
<evidence type="ECO:0000256" key="2">
    <source>
        <dbReference type="ARBA" id="ARBA00022723"/>
    </source>
</evidence>